<accession>A0A6A9UQ96</accession>
<dbReference type="CDD" id="cd08492">
    <property type="entry name" value="PBP2_NikA_DppA_OppA_like_15"/>
    <property type="match status" value="1"/>
</dbReference>
<dbReference type="InterPro" id="IPR039424">
    <property type="entry name" value="SBP_5"/>
</dbReference>
<dbReference type="Proteomes" id="UP000435304">
    <property type="component" value="Unassembled WGS sequence"/>
</dbReference>
<feature type="region of interest" description="Disordered" evidence="4">
    <location>
        <begin position="1"/>
        <end position="21"/>
    </location>
</feature>
<evidence type="ECO:0000256" key="1">
    <source>
        <dbReference type="ARBA" id="ARBA00005695"/>
    </source>
</evidence>
<protein>
    <submittedName>
        <fullName evidence="6">ABC transporter substrate-binding protein</fullName>
    </submittedName>
</protein>
<keyword evidence="3" id="KW-0732">Signal</keyword>
<dbReference type="Gene3D" id="3.10.105.10">
    <property type="entry name" value="Dipeptide-binding Protein, Domain 3"/>
    <property type="match status" value="1"/>
</dbReference>
<dbReference type="PIRSF" id="PIRSF002741">
    <property type="entry name" value="MppA"/>
    <property type="match status" value="1"/>
</dbReference>
<reference evidence="6 7" key="1">
    <citation type="submission" date="2019-12" db="EMBL/GenBank/DDBJ databases">
        <title>Auraticoccus cholistani sp. nov., an actinomycete isolated from soil of Cholistan desert.</title>
        <authorList>
            <person name="Cheema M.T."/>
        </authorList>
    </citation>
    <scope>NUCLEOTIDE SEQUENCE [LARGE SCALE GENOMIC DNA]</scope>
    <source>
        <strain evidence="6 7">F435</strain>
    </source>
</reference>
<organism evidence="6 7">
    <name type="scientific">Auraticoccus cholistanensis</name>
    <dbReference type="NCBI Taxonomy" id="2656650"/>
    <lineage>
        <taxon>Bacteria</taxon>
        <taxon>Bacillati</taxon>
        <taxon>Actinomycetota</taxon>
        <taxon>Actinomycetes</taxon>
        <taxon>Propionibacteriales</taxon>
        <taxon>Propionibacteriaceae</taxon>
        <taxon>Auraticoccus</taxon>
    </lineage>
</organism>
<feature type="region of interest" description="Disordered" evidence="4">
    <location>
        <begin position="41"/>
        <end position="60"/>
    </location>
</feature>
<comment type="caution">
    <text evidence="6">The sequence shown here is derived from an EMBL/GenBank/DDBJ whole genome shotgun (WGS) entry which is preliminary data.</text>
</comment>
<dbReference type="GO" id="GO:0042597">
    <property type="term" value="C:periplasmic space"/>
    <property type="evidence" value="ECO:0007669"/>
    <property type="project" value="UniProtKB-ARBA"/>
</dbReference>
<evidence type="ECO:0000256" key="4">
    <source>
        <dbReference type="SAM" id="MobiDB-lite"/>
    </source>
</evidence>
<dbReference type="Pfam" id="PF00496">
    <property type="entry name" value="SBP_bac_5"/>
    <property type="match status" value="1"/>
</dbReference>
<feature type="domain" description="Solute-binding protein family 5" evidence="5">
    <location>
        <begin position="99"/>
        <end position="469"/>
    </location>
</feature>
<evidence type="ECO:0000313" key="6">
    <source>
        <dbReference type="EMBL" id="MVA74903.1"/>
    </source>
</evidence>
<dbReference type="GO" id="GO:0015833">
    <property type="term" value="P:peptide transport"/>
    <property type="evidence" value="ECO:0007669"/>
    <property type="project" value="TreeGrafter"/>
</dbReference>
<dbReference type="PANTHER" id="PTHR30290:SF9">
    <property type="entry name" value="OLIGOPEPTIDE-BINDING PROTEIN APPA"/>
    <property type="match status" value="1"/>
</dbReference>
<dbReference type="SUPFAM" id="SSF53850">
    <property type="entry name" value="Periplasmic binding protein-like II"/>
    <property type="match status" value="1"/>
</dbReference>
<proteinExistence type="inferred from homology"/>
<evidence type="ECO:0000256" key="2">
    <source>
        <dbReference type="ARBA" id="ARBA00022448"/>
    </source>
</evidence>
<dbReference type="RefSeq" id="WP_156607559.1">
    <property type="nucleotide sequence ID" value="NZ_WPCU01000003.1"/>
</dbReference>
<evidence type="ECO:0000259" key="5">
    <source>
        <dbReference type="Pfam" id="PF00496"/>
    </source>
</evidence>
<dbReference type="EMBL" id="WPCU01000003">
    <property type="protein sequence ID" value="MVA74903.1"/>
    <property type="molecule type" value="Genomic_DNA"/>
</dbReference>
<dbReference type="PANTHER" id="PTHR30290">
    <property type="entry name" value="PERIPLASMIC BINDING COMPONENT OF ABC TRANSPORTER"/>
    <property type="match status" value="1"/>
</dbReference>
<dbReference type="AlphaFoldDB" id="A0A6A9UQ96"/>
<dbReference type="InterPro" id="IPR030678">
    <property type="entry name" value="Peptide/Ni-bd"/>
</dbReference>
<gene>
    <name evidence="6" type="ORF">GC722_02495</name>
</gene>
<dbReference type="InterPro" id="IPR000914">
    <property type="entry name" value="SBP_5_dom"/>
</dbReference>
<dbReference type="GO" id="GO:0043190">
    <property type="term" value="C:ATP-binding cassette (ABC) transporter complex"/>
    <property type="evidence" value="ECO:0007669"/>
    <property type="project" value="InterPro"/>
</dbReference>
<keyword evidence="7" id="KW-1185">Reference proteome</keyword>
<dbReference type="Gene3D" id="3.40.190.10">
    <property type="entry name" value="Periplasmic binding protein-like II"/>
    <property type="match status" value="1"/>
</dbReference>
<evidence type="ECO:0000256" key="3">
    <source>
        <dbReference type="ARBA" id="ARBA00022729"/>
    </source>
</evidence>
<sequence>MTPTQPPRPHDPSTGRRRTRRAVRGLLTLLTAPLLLLSGCTSPGPTAAEPGPPRPGGSATLAVDSPFLGFDPNTTAAAQDARAMRQMFDSLVTLDEDRQPQPWLATSWEISEDDTVYSFTVRDDVTFHDGTPFDAEAVCYNLDRIVDPDSASIYAIGLVGPYESCSASGDVARVVLSAPYAPFLTNLSSPFLGMVSPTAAGAVTPQEFTVAPVGSGPFRFVSYVPADRIVMERNPDYDWAPPGAQHQGPAYLEQLTFQIIPDATVRVGSLRNGDVQMIGAVPPTQTQVLSRDESVTYTETQQSGAPYQLLANTESGPLAEEAVRRAVFKAVDVPSIVKALYFGAYQHATSPLAPTTAGSDPTAADTLAYDPVEAARLLDAAGWTPGEDGVRRRDGQPLTIRYIEGSPNRENRQDIAEFVRAGLREVGVEVDIRLEQTAGLQAAQQQQAYDIAGLSLVSADPNVMYSIYHSSFLPAEGRSGYNMARVTDLDDELLAAQQELDTDTRMRLYSELQHTVMERAYSLPIYVPTYLSAASGLAGVRFDGEGYPIFYDSYLTR</sequence>
<name>A0A6A9UQ96_9ACTN</name>
<dbReference type="GO" id="GO:1904680">
    <property type="term" value="F:peptide transmembrane transporter activity"/>
    <property type="evidence" value="ECO:0007669"/>
    <property type="project" value="TreeGrafter"/>
</dbReference>
<evidence type="ECO:0000313" key="7">
    <source>
        <dbReference type="Proteomes" id="UP000435304"/>
    </source>
</evidence>
<keyword evidence="2" id="KW-0813">Transport</keyword>
<comment type="similarity">
    <text evidence="1">Belongs to the bacterial solute-binding protein 5 family.</text>
</comment>